<dbReference type="Proteomes" id="UP000043699">
    <property type="component" value="Unassembled WGS sequence"/>
</dbReference>
<proteinExistence type="predicted"/>
<dbReference type="AlphaFoldDB" id="A0A098ENN0"/>
<gene>
    <name evidence="1" type="ORF">BN1080_02905</name>
</gene>
<evidence type="ECO:0000313" key="2">
    <source>
        <dbReference type="Proteomes" id="UP000043699"/>
    </source>
</evidence>
<reference evidence="1 2" key="1">
    <citation type="submission" date="2014-09" db="EMBL/GenBank/DDBJ databases">
        <authorList>
            <person name="Urmite Genomes Urmite Genomes"/>
        </authorList>
    </citation>
    <scope>NUCLEOTIDE SEQUENCE [LARGE SCALE GENOMIC DNA]</scope>
    <source>
        <strain evidence="1 2">ES2</strain>
    </source>
</reference>
<keyword evidence="2" id="KW-1185">Reference proteome</keyword>
<accession>A0A098ENN0</accession>
<dbReference type="STRING" id="1499687.BN1080_02905"/>
<sequence length="47" mass="4971">MSKQAKNKSSSPVFVEFCEKPGILTSKILLISGSIGLSALLQMSGML</sequence>
<evidence type="ECO:0000313" key="1">
    <source>
        <dbReference type="EMBL" id="CEG23898.1"/>
    </source>
</evidence>
<organism evidence="1 2">
    <name type="scientific">Planococcus massiliensis</name>
    <dbReference type="NCBI Taxonomy" id="1499687"/>
    <lineage>
        <taxon>Bacteria</taxon>
        <taxon>Bacillati</taxon>
        <taxon>Bacillota</taxon>
        <taxon>Bacilli</taxon>
        <taxon>Bacillales</taxon>
        <taxon>Caryophanaceae</taxon>
        <taxon>Planococcus</taxon>
    </lineage>
</organism>
<dbReference type="EMBL" id="CCXS01000001">
    <property type="protein sequence ID" value="CEG23898.1"/>
    <property type="molecule type" value="Genomic_DNA"/>
</dbReference>
<protein>
    <submittedName>
        <fullName evidence="1">Uncharacterized protein</fullName>
    </submittedName>
</protein>
<name>A0A098ENN0_9BACL</name>